<evidence type="ECO:0000256" key="8">
    <source>
        <dbReference type="ARBA" id="ARBA00022723"/>
    </source>
</evidence>
<evidence type="ECO:0000259" key="16">
    <source>
        <dbReference type="PROSITE" id="PS50878"/>
    </source>
</evidence>
<evidence type="ECO:0000256" key="13">
    <source>
        <dbReference type="ARBA" id="ARBA00023242"/>
    </source>
</evidence>
<evidence type="ECO:0000256" key="6">
    <source>
        <dbReference type="ARBA" id="ARBA00022679"/>
    </source>
</evidence>
<comment type="catalytic activity">
    <reaction evidence="14 15">
        <text>DNA(n) + a 2'-deoxyribonucleoside 5'-triphosphate = DNA(n+1) + diphosphate</text>
        <dbReference type="Rhea" id="RHEA:22508"/>
        <dbReference type="Rhea" id="RHEA-COMP:17339"/>
        <dbReference type="Rhea" id="RHEA-COMP:17340"/>
        <dbReference type="ChEBI" id="CHEBI:33019"/>
        <dbReference type="ChEBI" id="CHEBI:61560"/>
        <dbReference type="ChEBI" id="CHEBI:173112"/>
        <dbReference type="EC" id="2.7.7.49"/>
    </reaction>
</comment>
<keyword evidence="6 15" id="KW-0808">Transferase</keyword>
<dbReference type="Gene3D" id="1.10.357.90">
    <property type="match status" value="1"/>
</dbReference>
<comment type="function">
    <text evidence="15">Telomerase is a ribonucleoprotein enzyme essential for the replication of chromosome termini in most eukaryotes. It elongates telomeres. It is a reverse transcriptase that adds simple sequence repeats to chromosome ends by copying a template sequence within the RNA component of the enzyme.</text>
</comment>
<dbReference type="GO" id="GO:0000333">
    <property type="term" value="C:telomerase catalytic core complex"/>
    <property type="evidence" value="ECO:0007669"/>
    <property type="project" value="TreeGrafter"/>
</dbReference>
<comment type="caution">
    <text evidence="17">The sequence shown here is derived from an EMBL/GenBank/DDBJ whole genome shotgun (WGS) entry which is preliminary data.</text>
</comment>
<dbReference type="STRING" id="150374.A0A0N0RSV1"/>
<dbReference type="Gene3D" id="3.30.70.2630">
    <property type="match status" value="1"/>
</dbReference>
<dbReference type="Proteomes" id="UP000053831">
    <property type="component" value="Unassembled WGS sequence"/>
</dbReference>
<evidence type="ECO:0000313" key="17">
    <source>
        <dbReference type="EMBL" id="KOS16795.1"/>
    </source>
</evidence>
<evidence type="ECO:0000256" key="9">
    <source>
        <dbReference type="ARBA" id="ARBA00022842"/>
    </source>
</evidence>
<dbReference type="EC" id="2.7.7.49" evidence="3 15"/>
<evidence type="ECO:0000256" key="14">
    <source>
        <dbReference type="ARBA" id="ARBA00048173"/>
    </source>
</evidence>
<evidence type="ECO:0000256" key="7">
    <source>
        <dbReference type="ARBA" id="ARBA00022695"/>
    </source>
</evidence>
<comment type="subcellular location">
    <subcellularLocation>
        <location evidence="1">Mitochondrion</location>
    </subcellularLocation>
    <subcellularLocation>
        <location evidence="15">Nucleus</location>
    </subcellularLocation>
    <subcellularLocation>
        <location evidence="15">Chromosome</location>
        <location evidence="15">Telomere</location>
    </subcellularLocation>
</comment>
<evidence type="ECO:0000256" key="5">
    <source>
        <dbReference type="ARBA" id="ARBA00022454"/>
    </source>
</evidence>
<proteinExistence type="inferred from homology"/>
<dbReference type="CDD" id="cd01648">
    <property type="entry name" value="TERT"/>
    <property type="match status" value="1"/>
</dbReference>
<evidence type="ECO:0000256" key="3">
    <source>
        <dbReference type="ARBA" id="ARBA00012493"/>
    </source>
</evidence>
<dbReference type="GO" id="GO:0042162">
    <property type="term" value="F:telomeric DNA binding"/>
    <property type="evidence" value="ECO:0007669"/>
    <property type="project" value="TreeGrafter"/>
</dbReference>
<keyword evidence="12" id="KW-0496">Mitochondrion</keyword>
<accession>A0A0N0RSV1</accession>
<gene>
    <name evidence="17" type="ORF">ESCO_004792</name>
</gene>
<organism evidence="17 18">
    <name type="scientific">Escovopsis weberi</name>
    <dbReference type="NCBI Taxonomy" id="150374"/>
    <lineage>
        <taxon>Eukaryota</taxon>
        <taxon>Fungi</taxon>
        <taxon>Dikarya</taxon>
        <taxon>Ascomycota</taxon>
        <taxon>Pezizomycotina</taxon>
        <taxon>Sordariomycetes</taxon>
        <taxon>Hypocreomycetidae</taxon>
        <taxon>Hypocreales</taxon>
        <taxon>Hypocreaceae</taxon>
        <taxon>Escovopsis</taxon>
    </lineage>
</organism>
<keyword evidence="10 15" id="KW-0779">Telomere</keyword>
<dbReference type="InterPro" id="IPR000477">
    <property type="entry name" value="RT_dom"/>
</dbReference>
<evidence type="ECO:0000313" key="18">
    <source>
        <dbReference type="Proteomes" id="UP000053831"/>
    </source>
</evidence>
<dbReference type="Pfam" id="PF12009">
    <property type="entry name" value="Telomerase_RBD"/>
    <property type="match status" value="1"/>
</dbReference>
<keyword evidence="7 15" id="KW-0548">Nucleotidyltransferase</keyword>
<dbReference type="PANTHER" id="PTHR12066">
    <property type="entry name" value="TELOMERASE REVERSE TRANSCRIPTASE"/>
    <property type="match status" value="1"/>
</dbReference>
<dbReference type="GO" id="GO:0005739">
    <property type="term" value="C:mitochondrion"/>
    <property type="evidence" value="ECO:0007669"/>
    <property type="project" value="UniProtKB-SubCell"/>
</dbReference>
<dbReference type="Gene3D" id="1.10.132.70">
    <property type="match status" value="1"/>
</dbReference>
<feature type="domain" description="Reverse transcriptase" evidence="16">
    <location>
        <begin position="155"/>
        <end position="434"/>
    </location>
</feature>
<dbReference type="Pfam" id="PF00078">
    <property type="entry name" value="RVT_1"/>
    <property type="match status" value="1"/>
</dbReference>
<keyword evidence="13 15" id="KW-0539">Nucleus</keyword>
<evidence type="ECO:0000256" key="12">
    <source>
        <dbReference type="ARBA" id="ARBA00023128"/>
    </source>
</evidence>
<evidence type="ECO:0000256" key="15">
    <source>
        <dbReference type="RuleBase" id="RU365061"/>
    </source>
</evidence>
<keyword evidence="9 15" id="KW-0460">Magnesium</keyword>
<name>A0A0N0RSV1_ESCWE</name>
<comment type="similarity">
    <text evidence="2 15">Belongs to the reverse transcriptase family. Telomerase subfamily.</text>
</comment>
<dbReference type="GO" id="GO:0000781">
    <property type="term" value="C:chromosome, telomeric region"/>
    <property type="evidence" value="ECO:0007669"/>
    <property type="project" value="UniProtKB-SubCell"/>
</dbReference>
<dbReference type="GO" id="GO:0003720">
    <property type="term" value="F:telomerase activity"/>
    <property type="evidence" value="ECO:0007669"/>
    <property type="project" value="InterPro"/>
</dbReference>
<keyword evidence="18" id="KW-1185">Reference proteome</keyword>
<dbReference type="InterPro" id="IPR003545">
    <property type="entry name" value="Telomerase_RT"/>
</dbReference>
<keyword evidence="11 15" id="KW-0695">RNA-directed DNA polymerase</keyword>
<evidence type="ECO:0000256" key="11">
    <source>
        <dbReference type="ARBA" id="ARBA00022918"/>
    </source>
</evidence>
<dbReference type="GO" id="GO:0070034">
    <property type="term" value="F:telomerase RNA binding"/>
    <property type="evidence" value="ECO:0007669"/>
    <property type="project" value="TreeGrafter"/>
</dbReference>
<dbReference type="InterPro" id="IPR021891">
    <property type="entry name" value="Telomerase_RBD"/>
</dbReference>
<dbReference type="GO" id="GO:0046872">
    <property type="term" value="F:metal ion binding"/>
    <property type="evidence" value="ECO:0007669"/>
    <property type="project" value="UniProtKB-KW"/>
</dbReference>
<dbReference type="PRINTS" id="PR01365">
    <property type="entry name" value="TELOMERASERT"/>
</dbReference>
<dbReference type="SMART" id="SM00975">
    <property type="entry name" value="Telomerase_RBD"/>
    <property type="match status" value="1"/>
</dbReference>
<dbReference type="GO" id="GO:0007004">
    <property type="term" value="P:telomere maintenance via telomerase"/>
    <property type="evidence" value="ECO:0007669"/>
    <property type="project" value="TreeGrafter"/>
</dbReference>
<dbReference type="SUPFAM" id="SSF56672">
    <property type="entry name" value="DNA/RNA polymerases"/>
    <property type="match status" value="1"/>
</dbReference>
<reference evidence="17 18" key="1">
    <citation type="submission" date="2015-07" db="EMBL/GenBank/DDBJ databases">
        <title>The genome of the fungus Escovopsis weberi, a specialized disease agent of ant agriculture.</title>
        <authorList>
            <person name="de Man T.J."/>
            <person name="Stajich J.E."/>
            <person name="Kubicek C.P."/>
            <person name="Chenthamara K."/>
            <person name="Atanasova L."/>
            <person name="Druzhinina I.S."/>
            <person name="Birnbaum S."/>
            <person name="Barribeau S.M."/>
            <person name="Teiling C."/>
            <person name="Suen G."/>
            <person name="Currie C."/>
            <person name="Gerardo N.M."/>
        </authorList>
    </citation>
    <scope>NUCLEOTIDE SEQUENCE [LARGE SCALE GENOMIC DNA]</scope>
</reference>
<dbReference type="PROSITE" id="PS50878">
    <property type="entry name" value="RT_POL"/>
    <property type="match status" value="1"/>
</dbReference>
<evidence type="ECO:0000256" key="10">
    <source>
        <dbReference type="ARBA" id="ARBA00022895"/>
    </source>
</evidence>
<evidence type="ECO:0000256" key="1">
    <source>
        <dbReference type="ARBA" id="ARBA00004173"/>
    </source>
</evidence>
<sequence>MATPYAHVSAFCRAVLSKIIPDRFWGDGPVSHNKTVFLRRIDHFIKLRRFEAISLHEIAQDFKISDMAWLQPPNFRQGQSTSQTDMEKRRELFHEFLYYAFDSLLIPLIRSHFYVTETNSHRLQIFYFRHDIWKIVAESALCDLKSGMFEEIKLDEAKSILGRRKLGFGLMRLLPKGKKMRPITNLKRRSLPLTRDPRMPKNLGPSVNSILQPVHAMLKYEKDMNSSKLGSALFAVGDLYERIKSFKRSLPPGEHAFYFAKLDVTAAFDTIPQSAVVELMRSIPRQKTYVMTKHVEMKPGDHVSTLMNLLAQHIGQNIIKIGKKYYRQKKGIPQGSVLSSFLCNYFYADLEAKHLDFLHGPDCLLMRLIDDFLLITLDSSKAVKFVQVMHQGVPDYGVEVNPAKTMVNFDMSIKDGQVRKVSQSTKFPYCGTLIDCQTLEISKCHERDSSVHISASLTIHYGRSPGQNFQKKVLHAFGLQSHAMFFDTKHNSKATVLRSLRGAFFETAQKMWAYLRCLPAARRPNEKLIALEED</sequence>
<dbReference type="AlphaFoldDB" id="A0A0N0RSV1"/>
<dbReference type="PANTHER" id="PTHR12066:SF0">
    <property type="entry name" value="TELOMERASE REVERSE TRANSCRIPTASE"/>
    <property type="match status" value="1"/>
</dbReference>
<dbReference type="OrthoDB" id="289721at2759"/>
<evidence type="ECO:0000256" key="2">
    <source>
        <dbReference type="ARBA" id="ARBA00008001"/>
    </source>
</evidence>
<keyword evidence="8 15" id="KW-0479">Metal-binding</keyword>
<protein>
    <recommendedName>
        <fullName evidence="4 15">Telomerase reverse transcriptase</fullName>
        <ecNumber evidence="3 15">2.7.7.49</ecNumber>
    </recommendedName>
    <alternativeName>
        <fullName evidence="15">Telomerase catalytic subunit</fullName>
    </alternativeName>
</protein>
<keyword evidence="5 15" id="KW-0158">Chromosome</keyword>
<evidence type="ECO:0000256" key="4">
    <source>
        <dbReference type="ARBA" id="ARBA00016182"/>
    </source>
</evidence>
<dbReference type="InterPro" id="IPR043502">
    <property type="entry name" value="DNA/RNA_pol_sf"/>
</dbReference>
<dbReference type="EMBL" id="LGSR01000029">
    <property type="protein sequence ID" value="KOS16795.1"/>
    <property type="molecule type" value="Genomic_DNA"/>
</dbReference>